<keyword evidence="3" id="KW-1185">Reference proteome</keyword>
<sequence length="37" mass="3847">MIVVTGPRTGIRDDPHPVPGDPETGSGHVPPPFDSDP</sequence>
<gene>
    <name evidence="2" type="ORF">JOF36_004553</name>
</gene>
<dbReference type="EMBL" id="JAGINU010000001">
    <property type="protein sequence ID" value="MBP2368857.1"/>
    <property type="molecule type" value="Genomic_DNA"/>
</dbReference>
<comment type="caution">
    <text evidence="2">The sequence shown here is derived from an EMBL/GenBank/DDBJ whole genome shotgun (WGS) entry which is preliminary data.</text>
</comment>
<feature type="region of interest" description="Disordered" evidence="1">
    <location>
        <begin position="1"/>
        <end position="37"/>
    </location>
</feature>
<protein>
    <submittedName>
        <fullName evidence="2">Uncharacterized protein</fullName>
    </submittedName>
</protein>
<accession>A0ABS4VY29</accession>
<organism evidence="2 3">
    <name type="scientific">Pseudonocardia parietis</name>
    <dbReference type="NCBI Taxonomy" id="570936"/>
    <lineage>
        <taxon>Bacteria</taxon>
        <taxon>Bacillati</taxon>
        <taxon>Actinomycetota</taxon>
        <taxon>Actinomycetes</taxon>
        <taxon>Pseudonocardiales</taxon>
        <taxon>Pseudonocardiaceae</taxon>
        <taxon>Pseudonocardia</taxon>
    </lineage>
</organism>
<evidence type="ECO:0000313" key="3">
    <source>
        <dbReference type="Proteomes" id="UP001519295"/>
    </source>
</evidence>
<reference evidence="2 3" key="1">
    <citation type="submission" date="2021-03" db="EMBL/GenBank/DDBJ databases">
        <title>Sequencing the genomes of 1000 actinobacteria strains.</title>
        <authorList>
            <person name="Klenk H.-P."/>
        </authorList>
    </citation>
    <scope>NUCLEOTIDE SEQUENCE [LARGE SCALE GENOMIC DNA]</scope>
    <source>
        <strain evidence="2 3">DSM 45256</strain>
    </source>
</reference>
<dbReference type="Proteomes" id="UP001519295">
    <property type="component" value="Unassembled WGS sequence"/>
</dbReference>
<evidence type="ECO:0000256" key="1">
    <source>
        <dbReference type="SAM" id="MobiDB-lite"/>
    </source>
</evidence>
<evidence type="ECO:0000313" key="2">
    <source>
        <dbReference type="EMBL" id="MBP2368857.1"/>
    </source>
</evidence>
<proteinExistence type="predicted"/>
<name>A0ABS4VY29_9PSEU</name>